<dbReference type="PANTHER" id="PTHR22929">
    <property type="entry name" value="RNA POLYMERASE III TRANSCRIPTION INITIATION FACTOR B"/>
    <property type="match status" value="1"/>
</dbReference>
<keyword evidence="5" id="KW-1185">Reference proteome</keyword>
<dbReference type="GO" id="GO:0003677">
    <property type="term" value="F:DNA binding"/>
    <property type="evidence" value="ECO:0007669"/>
    <property type="project" value="UniProtKB-KW"/>
</dbReference>
<feature type="domain" description="Transcription factor TFIIIB component B'' Myb" evidence="3">
    <location>
        <begin position="272"/>
        <end position="349"/>
    </location>
</feature>
<dbReference type="GO" id="GO:0070898">
    <property type="term" value="P:RNA polymerase III preinitiation complex assembly"/>
    <property type="evidence" value="ECO:0007669"/>
    <property type="project" value="TreeGrafter"/>
</dbReference>
<evidence type="ECO:0000256" key="2">
    <source>
        <dbReference type="SAM" id="MobiDB-lite"/>
    </source>
</evidence>
<dbReference type="InterPro" id="IPR039467">
    <property type="entry name" value="TFIIIB_B''_Myb"/>
</dbReference>
<evidence type="ECO:0000256" key="1">
    <source>
        <dbReference type="ARBA" id="ARBA00004123"/>
    </source>
</evidence>
<evidence type="ECO:0000259" key="3">
    <source>
        <dbReference type="Pfam" id="PF15963"/>
    </source>
</evidence>
<dbReference type="EMBL" id="JAKKPZ010000001">
    <property type="protein sequence ID" value="KAI1728366.1"/>
    <property type="molecule type" value="Genomic_DNA"/>
</dbReference>
<dbReference type="GO" id="GO:0000126">
    <property type="term" value="C:transcription factor TFIIIB complex"/>
    <property type="evidence" value="ECO:0007669"/>
    <property type="project" value="TreeGrafter"/>
</dbReference>
<comment type="caution">
    <text evidence="4">The sequence shown here is derived from an EMBL/GenBank/DDBJ whole genome shotgun (WGS) entry which is preliminary data.</text>
</comment>
<evidence type="ECO:0000313" key="5">
    <source>
        <dbReference type="Proteomes" id="UP001201812"/>
    </source>
</evidence>
<dbReference type="Proteomes" id="UP001201812">
    <property type="component" value="Unassembled WGS sequence"/>
</dbReference>
<accession>A0AAD4NF35</accession>
<sequence length="374" mass="42597">MIRRRKFQINPNIGAVKTEKPELVAENVPTQLPPPTPAVEETSKQSKISRINIAPEEPLVQQAAIAPEVTIVTNEDNDESNMEIDVETVDSSLPSDPIPSTSTASIIETESLSASRSIHKAKISDAMRLCDSTSVADNETIASDDDMLSMKSGSTRGRRSSYSRRRLGEELDTKKFTLADLINWRPSTENTLRRKWDEKRRQMLENMSQESIDGFTLETKQPAESIGPRVKINEKGEMIIDEQSLVVVENGENNTWETVDDELMPKKLNSMSFRKFRRTTLWSAYETDLFYEVLSATGTDFGLMHEYIPNRTRAELKKKFNREEKVDPERLNEVLQKPTLLDDTLNERVCKLTGKVQEEQMKKEAQKRKGKKIC</sequence>
<organism evidence="4 5">
    <name type="scientific">Ditylenchus destructor</name>
    <dbReference type="NCBI Taxonomy" id="166010"/>
    <lineage>
        <taxon>Eukaryota</taxon>
        <taxon>Metazoa</taxon>
        <taxon>Ecdysozoa</taxon>
        <taxon>Nematoda</taxon>
        <taxon>Chromadorea</taxon>
        <taxon>Rhabditida</taxon>
        <taxon>Tylenchina</taxon>
        <taxon>Tylenchomorpha</taxon>
        <taxon>Sphaerularioidea</taxon>
        <taxon>Anguinidae</taxon>
        <taxon>Anguininae</taxon>
        <taxon>Ditylenchus</taxon>
    </lineage>
</organism>
<protein>
    <submittedName>
        <fullName evidence="4">Myb DNA-binding like domain-containing protein</fullName>
    </submittedName>
</protein>
<dbReference type="Pfam" id="PF15963">
    <property type="entry name" value="Myb_DNA-bind_7"/>
    <property type="match status" value="1"/>
</dbReference>
<name>A0AAD4NF35_9BILA</name>
<keyword evidence="4" id="KW-0238">DNA-binding</keyword>
<comment type="subcellular location">
    <subcellularLocation>
        <location evidence="1">Nucleus</location>
    </subcellularLocation>
</comment>
<dbReference type="AlphaFoldDB" id="A0AAD4NF35"/>
<dbReference type="SUPFAM" id="SSF46689">
    <property type="entry name" value="Homeodomain-like"/>
    <property type="match status" value="1"/>
</dbReference>
<gene>
    <name evidence="4" type="ORF">DdX_00540</name>
</gene>
<evidence type="ECO:0000313" key="4">
    <source>
        <dbReference type="EMBL" id="KAI1728366.1"/>
    </source>
</evidence>
<dbReference type="GO" id="GO:0001156">
    <property type="term" value="F:TFIIIC-class transcription factor complex binding"/>
    <property type="evidence" value="ECO:0007669"/>
    <property type="project" value="TreeGrafter"/>
</dbReference>
<reference evidence="4" key="1">
    <citation type="submission" date="2022-01" db="EMBL/GenBank/DDBJ databases">
        <title>Genome Sequence Resource for Two Populations of Ditylenchus destructor, the Migratory Endoparasitic Phytonematode.</title>
        <authorList>
            <person name="Zhang H."/>
            <person name="Lin R."/>
            <person name="Xie B."/>
        </authorList>
    </citation>
    <scope>NUCLEOTIDE SEQUENCE</scope>
    <source>
        <strain evidence="4">BazhouSP</strain>
    </source>
</reference>
<proteinExistence type="predicted"/>
<dbReference type="PANTHER" id="PTHR22929:SF0">
    <property type="entry name" value="TRANSCRIPTION FACTOR TFIIIB COMPONENT B'' HOMOLOG"/>
    <property type="match status" value="1"/>
</dbReference>
<dbReference type="GO" id="GO:0005634">
    <property type="term" value="C:nucleus"/>
    <property type="evidence" value="ECO:0007669"/>
    <property type="project" value="UniProtKB-SubCell"/>
</dbReference>
<feature type="region of interest" description="Disordered" evidence="2">
    <location>
        <begin position="25"/>
        <end position="46"/>
    </location>
</feature>
<dbReference type="InterPro" id="IPR009057">
    <property type="entry name" value="Homeodomain-like_sf"/>
</dbReference>